<comment type="caution">
    <text evidence="1">The sequence shown here is derived from an EMBL/GenBank/DDBJ whole genome shotgun (WGS) entry which is preliminary data.</text>
</comment>
<proteinExistence type="predicted"/>
<gene>
    <name evidence="1" type="ORF">GQ607_013141</name>
</gene>
<organism evidence="1 2">
    <name type="scientific">Colletotrichum asianum</name>
    <dbReference type="NCBI Taxonomy" id="702518"/>
    <lineage>
        <taxon>Eukaryota</taxon>
        <taxon>Fungi</taxon>
        <taxon>Dikarya</taxon>
        <taxon>Ascomycota</taxon>
        <taxon>Pezizomycotina</taxon>
        <taxon>Sordariomycetes</taxon>
        <taxon>Hypocreomycetidae</taxon>
        <taxon>Glomerellales</taxon>
        <taxon>Glomerellaceae</taxon>
        <taxon>Colletotrichum</taxon>
        <taxon>Colletotrichum gloeosporioides species complex</taxon>
    </lineage>
</organism>
<name>A0A8H3ZMX2_9PEZI</name>
<sequence length="246" mass="27855">MESYKIKSRAIVDNIMQMDLSDDTTAHVMDASEPIHDETYMMMSPYVWVRTVMPRRLSDFIVHLDHLSPVLWNEVQLDNRDEKACIQILSVLRASRPLKNAHTELGASSPGLILVVVQSDMLRTTSIIRAAAERDKKALFEIDLLDLVDLVEEEGDDKLIVESRLELRLDSAARMGGLVLLQNFAPLVATRSYEEQQRCAEITKFIELLEAYPGPIVLCLEKHDPVDGKLRKLGPLYIEIDNAGQE</sequence>
<accession>A0A8H3ZMX2</accession>
<evidence type="ECO:0000313" key="2">
    <source>
        <dbReference type="Proteomes" id="UP000434172"/>
    </source>
</evidence>
<evidence type="ECO:0000313" key="1">
    <source>
        <dbReference type="EMBL" id="KAF0319661.1"/>
    </source>
</evidence>
<reference evidence="1 2" key="1">
    <citation type="submission" date="2019-12" db="EMBL/GenBank/DDBJ databases">
        <title>A genome sequence resource for the geographically widespread anthracnose pathogen Colletotrichum asianum.</title>
        <authorList>
            <person name="Meng Y."/>
        </authorList>
    </citation>
    <scope>NUCLEOTIDE SEQUENCE [LARGE SCALE GENOMIC DNA]</scope>
    <source>
        <strain evidence="1 2">ICMP 18580</strain>
    </source>
</reference>
<dbReference type="OrthoDB" id="4851098at2759"/>
<dbReference type="EMBL" id="WOWK01000093">
    <property type="protein sequence ID" value="KAF0319661.1"/>
    <property type="molecule type" value="Genomic_DNA"/>
</dbReference>
<protein>
    <submittedName>
        <fullName evidence="1">Uncharacterized protein</fullName>
    </submittedName>
</protein>
<keyword evidence="2" id="KW-1185">Reference proteome</keyword>
<dbReference type="Proteomes" id="UP000434172">
    <property type="component" value="Unassembled WGS sequence"/>
</dbReference>
<dbReference type="AlphaFoldDB" id="A0A8H3ZMX2"/>